<dbReference type="OrthoDB" id="9034362at2"/>
<dbReference type="SMART" id="SM00530">
    <property type="entry name" value="HTH_XRE"/>
    <property type="match status" value="1"/>
</dbReference>
<accession>A0A0C6P9E1</accession>
<evidence type="ECO:0000313" key="5">
    <source>
        <dbReference type="EMBL" id="CCJ55025.1"/>
    </source>
</evidence>
<keyword evidence="1" id="KW-0805">Transcription regulation</keyword>
<keyword evidence="2" id="KW-0238">DNA-binding</keyword>
<dbReference type="HOGENOM" id="CLU_155736_0_0_4"/>
<sequence length="147" mass="16156">MKTFSDRLKHARALRSLTQQDLARASGLSQSAVASYENGQRQSSRSVRKLAAALQVNLDWLETGKGSMESLADYSASPAGGAYYLMEPGSGEAPPRALPPWPFTTIARAQYEALAARDKRLLEQMLRSFVEACHAEYADGRGRARKH</sequence>
<organism evidence="5 6">
    <name type="scientific">Bordetella bronchiseptica 253</name>
    <dbReference type="NCBI Taxonomy" id="568707"/>
    <lineage>
        <taxon>Bacteria</taxon>
        <taxon>Pseudomonadati</taxon>
        <taxon>Pseudomonadota</taxon>
        <taxon>Betaproteobacteria</taxon>
        <taxon>Burkholderiales</taxon>
        <taxon>Alcaligenaceae</taxon>
        <taxon>Bordetella</taxon>
    </lineage>
</organism>
<evidence type="ECO:0000313" key="6">
    <source>
        <dbReference type="Proteomes" id="UP000007564"/>
    </source>
</evidence>
<dbReference type="PANTHER" id="PTHR40661:SF2">
    <property type="entry name" value="HTH-TYPE TRANSCRIPTIONAL REGULATOR PRTR"/>
    <property type="match status" value="1"/>
</dbReference>
<evidence type="ECO:0000256" key="1">
    <source>
        <dbReference type="ARBA" id="ARBA00023015"/>
    </source>
</evidence>
<dbReference type="GO" id="GO:0003677">
    <property type="term" value="F:DNA binding"/>
    <property type="evidence" value="ECO:0007669"/>
    <property type="project" value="UniProtKB-KW"/>
</dbReference>
<dbReference type="EMBL" id="HE965806">
    <property type="protein sequence ID" value="CCJ55025.1"/>
    <property type="molecule type" value="Genomic_DNA"/>
</dbReference>
<feature type="domain" description="HTH cro/C1-type" evidence="4">
    <location>
        <begin position="8"/>
        <end position="61"/>
    </location>
</feature>
<keyword evidence="3" id="KW-0804">Transcription</keyword>
<dbReference type="CDD" id="cd00093">
    <property type="entry name" value="HTH_XRE"/>
    <property type="match status" value="1"/>
</dbReference>
<dbReference type="PROSITE" id="PS50943">
    <property type="entry name" value="HTH_CROC1"/>
    <property type="match status" value="1"/>
</dbReference>
<dbReference type="InterPro" id="IPR010982">
    <property type="entry name" value="Lambda_DNA-bd_dom_sf"/>
</dbReference>
<dbReference type="KEGG" id="bbh:BN112_3108"/>
<proteinExistence type="predicted"/>
<dbReference type="AlphaFoldDB" id="A0A0C6P9E1"/>
<gene>
    <name evidence="5" type="ORF">BN112_3108</name>
</gene>
<dbReference type="RefSeq" id="WP_003807452.1">
    <property type="nucleotide sequence ID" value="NC_019382.1"/>
</dbReference>
<dbReference type="SUPFAM" id="SSF47413">
    <property type="entry name" value="lambda repressor-like DNA-binding domains"/>
    <property type="match status" value="1"/>
</dbReference>
<dbReference type="Proteomes" id="UP000007564">
    <property type="component" value="Chromosome"/>
</dbReference>
<reference evidence="5 6" key="1">
    <citation type="journal article" date="2012" name="BMC Genomics">
        <title>Comparative genomics of the classical Bordetella subspecies: the evolution and exchange of virulence-associated diversity amongst closely related pathogens.</title>
        <authorList>
            <person name="Park J."/>
            <person name="Zhang Y."/>
            <person name="Buboltz A.M."/>
            <person name="Zhang X."/>
            <person name="Schuster S.C."/>
            <person name="Ahuja U."/>
            <person name="Liu M."/>
            <person name="Miller J.F."/>
            <person name="Sebaihia M."/>
            <person name="Bentley S.D."/>
            <person name="Parkhill J."/>
            <person name="Harvill E.T."/>
        </authorList>
    </citation>
    <scope>NUCLEOTIDE SEQUENCE [LARGE SCALE GENOMIC DNA]</scope>
    <source>
        <strain evidence="5 6">253</strain>
    </source>
</reference>
<dbReference type="PANTHER" id="PTHR40661">
    <property type="match status" value="1"/>
</dbReference>
<dbReference type="InterPro" id="IPR001387">
    <property type="entry name" value="Cro/C1-type_HTH"/>
</dbReference>
<name>A0A0C6P9E1_BORBO</name>
<dbReference type="Pfam" id="PF01381">
    <property type="entry name" value="HTH_3"/>
    <property type="match status" value="1"/>
</dbReference>
<dbReference type="GeneID" id="69600697"/>
<protein>
    <submittedName>
        <fullName evidence="5">Putative transcriptional regulator</fullName>
    </submittedName>
</protein>
<evidence type="ECO:0000256" key="3">
    <source>
        <dbReference type="ARBA" id="ARBA00023163"/>
    </source>
</evidence>
<evidence type="ECO:0000259" key="4">
    <source>
        <dbReference type="PROSITE" id="PS50943"/>
    </source>
</evidence>
<evidence type="ECO:0000256" key="2">
    <source>
        <dbReference type="ARBA" id="ARBA00023125"/>
    </source>
</evidence>
<dbReference type="Gene3D" id="1.10.260.40">
    <property type="entry name" value="lambda repressor-like DNA-binding domains"/>
    <property type="match status" value="1"/>
</dbReference>